<accession>C8W214</accession>
<dbReference type="HAMAP" id="MF_01506">
    <property type="entry name" value="Tlp"/>
    <property type="match status" value="1"/>
</dbReference>
<evidence type="ECO:0000313" key="4">
    <source>
        <dbReference type="Proteomes" id="UP000002217"/>
    </source>
</evidence>
<keyword evidence="4" id="KW-1185">Reference proteome</keyword>
<dbReference type="Proteomes" id="UP000002217">
    <property type="component" value="Chromosome"/>
</dbReference>
<protein>
    <recommendedName>
        <fullName evidence="1">Protein Tlp homolog</fullName>
    </recommendedName>
</protein>
<evidence type="ECO:0000256" key="1">
    <source>
        <dbReference type="HAMAP-Rule" id="MF_01506"/>
    </source>
</evidence>
<dbReference type="Pfam" id="PF19824">
    <property type="entry name" value="Tlp"/>
    <property type="match status" value="1"/>
</dbReference>
<dbReference type="EMBL" id="CP001720">
    <property type="protein sequence ID" value="ACV61678.1"/>
    <property type="molecule type" value="Genomic_DNA"/>
</dbReference>
<name>C8W214_DESAS</name>
<dbReference type="OrthoDB" id="1799076at2"/>
<dbReference type="InterPro" id="IPR017524">
    <property type="entry name" value="SASP_thioredoxin-like"/>
</dbReference>
<dbReference type="eggNOG" id="ENOG5032ZH6">
    <property type="taxonomic scope" value="Bacteria"/>
</dbReference>
<evidence type="ECO:0000256" key="2">
    <source>
        <dbReference type="SAM" id="MobiDB-lite"/>
    </source>
</evidence>
<proteinExistence type="inferred from homology"/>
<reference evidence="3 4" key="1">
    <citation type="journal article" date="2009" name="Stand. Genomic Sci.">
        <title>Complete genome sequence of Desulfotomaculum acetoxidans type strain (5575).</title>
        <authorList>
            <person name="Spring S."/>
            <person name="Lapidus A."/>
            <person name="Schroder M."/>
            <person name="Gleim D."/>
            <person name="Sims D."/>
            <person name="Meincke L."/>
            <person name="Glavina Del Rio T."/>
            <person name="Tice H."/>
            <person name="Copeland A."/>
            <person name="Cheng J.F."/>
            <person name="Lucas S."/>
            <person name="Chen F."/>
            <person name="Nolan M."/>
            <person name="Bruce D."/>
            <person name="Goodwin L."/>
            <person name="Pitluck S."/>
            <person name="Ivanova N."/>
            <person name="Mavromatis K."/>
            <person name="Mikhailova N."/>
            <person name="Pati A."/>
            <person name="Chen A."/>
            <person name="Palaniappan K."/>
            <person name="Land M."/>
            <person name="Hauser L."/>
            <person name="Chang Y.J."/>
            <person name="Jeffries C.D."/>
            <person name="Chain P."/>
            <person name="Saunders E."/>
            <person name="Brettin T."/>
            <person name="Detter J.C."/>
            <person name="Goker M."/>
            <person name="Bristow J."/>
            <person name="Eisen J.A."/>
            <person name="Markowitz V."/>
            <person name="Hugenholtz P."/>
            <person name="Kyrpides N.C."/>
            <person name="Klenk H.P."/>
            <person name="Han C."/>
        </authorList>
    </citation>
    <scope>NUCLEOTIDE SEQUENCE [LARGE SCALE GENOMIC DNA]</scope>
    <source>
        <strain evidence="4">ATCC 49208 / DSM 771 / VKM B-1644</strain>
    </source>
</reference>
<organism evidence="3 4">
    <name type="scientific">Desulfofarcimen acetoxidans (strain ATCC 49208 / DSM 771 / KCTC 5769 / VKM B-1644 / 5575)</name>
    <name type="common">Desulfotomaculum acetoxidans</name>
    <dbReference type="NCBI Taxonomy" id="485916"/>
    <lineage>
        <taxon>Bacteria</taxon>
        <taxon>Bacillati</taxon>
        <taxon>Bacillota</taxon>
        <taxon>Clostridia</taxon>
        <taxon>Eubacteriales</taxon>
        <taxon>Peptococcaceae</taxon>
        <taxon>Desulfofarcimen</taxon>
    </lineage>
</organism>
<dbReference type="HOGENOM" id="CLU_178266_0_0_9"/>
<comment type="similarity">
    <text evidence="1">Belongs to the Tlp family.</text>
</comment>
<dbReference type="NCBIfam" id="TIGR03090">
    <property type="entry name" value="SASP_tlp"/>
    <property type="match status" value="1"/>
</dbReference>
<dbReference type="KEGG" id="dae:Dtox_0768"/>
<dbReference type="STRING" id="485916.Dtox_0768"/>
<evidence type="ECO:0000313" key="3">
    <source>
        <dbReference type="EMBL" id="ACV61678.1"/>
    </source>
</evidence>
<sequence>MAKPDDRSDNIRKLQGMTQDTIQNIQAAEESLENQDMTNEQRRAIKAKNERREESINSFREEIRDEYDDSQE</sequence>
<feature type="region of interest" description="Disordered" evidence="2">
    <location>
        <begin position="29"/>
        <end position="72"/>
    </location>
</feature>
<dbReference type="AlphaFoldDB" id="C8W214"/>
<feature type="compositionally biased region" description="Basic and acidic residues" evidence="2">
    <location>
        <begin position="39"/>
        <end position="63"/>
    </location>
</feature>
<dbReference type="RefSeq" id="WP_015756396.1">
    <property type="nucleotide sequence ID" value="NC_013216.1"/>
</dbReference>
<gene>
    <name evidence="1" type="primary">tlp</name>
    <name evidence="3" type="ordered locus">Dtox_0768</name>
</gene>